<proteinExistence type="predicted"/>
<dbReference type="EMBL" id="BAAAZR010000044">
    <property type="protein sequence ID" value="GAA3840724.1"/>
    <property type="molecule type" value="Genomic_DNA"/>
</dbReference>
<evidence type="ECO:0000313" key="3">
    <source>
        <dbReference type="Proteomes" id="UP001500888"/>
    </source>
</evidence>
<dbReference type="Proteomes" id="UP001500888">
    <property type="component" value="Unassembled WGS sequence"/>
</dbReference>
<accession>A0ABP7JCQ3</accession>
<feature type="compositionally biased region" description="Low complexity" evidence="1">
    <location>
        <begin position="277"/>
        <end position="304"/>
    </location>
</feature>
<organism evidence="2 3">
    <name type="scientific">Sphaerisporangium flaviroseum</name>
    <dbReference type="NCBI Taxonomy" id="509199"/>
    <lineage>
        <taxon>Bacteria</taxon>
        <taxon>Bacillati</taxon>
        <taxon>Actinomycetota</taxon>
        <taxon>Actinomycetes</taxon>
        <taxon>Streptosporangiales</taxon>
        <taxon>Streptosporangiaceae</taxon>
        <taxon>Sphaerisporangium</taxon>
    </lineage>
</organism>
<feature type="region of interest" description="Disordered" evidence="1">
    <location>
        <begin position="277"/>
        <end position="320"/>
    </location>
</feature>
<keyword evidence="3" id="KW-1185">Reference proteome</keyword>
<sequence>MISVFASLGCPSCLAPAGHGCRRRDGRPRLPHLDRAALALATVVLAWTTKRLTTADVADNLLLLIEAEHTLRPHRDARKALGFGDDDDQPPAPEWEREMLLLAASLQDSVQEILATLNGRSLTLTSERDQAGDLYRTLVYLRGAIDLLPKDEHNPPGPLSLRDLQRRQDRALNKQLITRTRRRDELAQRQQDPDMSPARWRIVRYEPNGYFQAGLDDGHGPLGPRYGGGHRCAKPSPACCAPGAFPPIVPSKSSGNVRPHRIQANCCPTAAGCPSTAATTPTTTTAPTTRSASCGITTSTSTGPGSPPTYARYSTTGPAS</sequence>
<reference evidence="3" key="1">
    <citation type="journal article" date="2019" name="Int. J. Syst. Evol. Microbiol.">
        <title>The Global Catalogue of Microorganisms (GCM) 10K type strain sequencing project: providing services to taxonomists for standard genome sequencing and annotation.</title>
        <authorList>
            <consortium name="The Broad Institute Genomics Platform"/>
            <consortium name="The Broad Institute Genome Sequencing Center for Infectious Disease"/>
            <person name="Wu L."/>
            <person name="Ma J."/>
        </authorList>
    </citation>
    <scope>NUCLEOTIDE SEQUENCE [LARGE SCALE GENOMIC DNA]</scope>
    <source>
        <strain evidence="3">JCM 16908</strain>
    </source>
</reference>
<comment type="caution">
    <text evidence="2">The sequence shown here is derived from an EMBL/GenBank/DDBJ whole genome shotgun (WGS) entry which is preliminary data.</text>
</comment>
<name>A0ABP7JCQ3_9ACTN</name>
<protein>
    <submittedName>
        <fullName evidence="2">Uncharacterized protein</fullName>
    </submittedName>
</protein>
<gene>
    <name evidence="2" type="ORF">GCM10022226_74060</name>
</gene>
<evidence type="ECO:0000256" key="1">
    <source>
        <dbReference type="SAM" id="MobiDB-lite"/>
    </source>
</evidence>
<evidence type="ECO:0000313" key="2">
    <source>
        <dbReference type="EMBL" id="GAA3840724.1"/>
    </source>
</evidence>